<evidence type="ECO:0000256" key="3">
    <source>
        <dbReference type="ARBA" id="ARBA00022692"/>
    </source>
</evidence>
<dbReference type="PROSITE" id="PS50929">
    <property type="entry name" value="ABC_TM1F"/>
    <property type="match status" value="2"/>
</dbReference>
<feature type="domain" description="ABC transmembrane type-1" evidence="11">
    <location>
        <begin position="57"/>
        <end position="256"/>
    </location>
</feature>
<evidence type="ECO:0000256" key="5">
    <source>
        <dbReference type="ARBA" id="ARBA00022840"/>
    </source>
</evidence>
<feature type="transmembrane region" description="Helical" evidence="9">
    <location>
        <begin position="217"/>
        <end position="239"/>
    </location>
</feature>
<dbReference type="Gene3D" id="3.40.50.300">
    <property type="entry name" value="P-loop containing nucleotide triphosphate hydrolases"/>
    <property type="match status" value="2"/>
</dbReference>
<feature type="transmembrane region" description="Helical" evidence="9">
    <location>
        <begin position="287"/>
        <end position="304"/>
    </location>
</feature>
<comment type="similarity">
    <text evidence="2">Belongs to the ABC transporter superfamily. ABCB family. Multidrug resistance exporter (TC 3.A.1.201) subfamily.</text>
</comment>
<gene>
    <name evidence="12" type="ORF">PPNO1_LOCUS1414</name>
</gene>
<evidence type="ECO:0000256" key="7">
    <source>
        <dbReference type="ARBA" id="ARBA00023136"/>
    </source>
</evidence>
<dbReference type="FunFam" id="3.40.50.300:FF:000913">
    <property type="entry name" value="ABC multidrug transporter SitT"/>
    <property type="match status" value="1"/>
</dbReference>
<dbReference type="InterPro" id="IPR003439">
    <property type="entry name" value="ABC_transporter-like_ATP-bd"/>
</dbReference>
<feature type="transmembrane region" description="Helical" evidence="9">
    <location>
        <begin position="53"/>
        <end position="77"/>
    </location>
</feature>
<dbReference type="SUPFAM" id="SSF52540">
    <property type="entry name" value="P-loop containing nucleoside triphosphate hydrolases"/>
    <property type="match status" value="2"/>
</dbReference>
<keyword evidence="7 9" id="KW-0472">Membrane</keyword>
<dbReference type="InterPro" id="IPR039421">
    <property type="entry name" value="Type_1_exporter"/>
</dbReference>
<feature type="domain" description="ABC transporter" evidence="10">
    <location>
        <begin position="385"/>
        <end position="646"/>
    </location>
</feature>
<keyword evidence="13" id="KW-1185">Reference proteome</keyword>
<dbReference type="OrthoDB" id="6500128at2759"/>
<dbReference type="InterPro" id="IPR017871">
    <property type="entry name" value="ABC_transporter-like_CS"/>
</dbReference>
<dbReference type="GO" id="GO:0090374">
    <property type="term" value="P:oligopeptide export from mitochondrion"/>
    <property type="evidence" value="ECO:0007669"/>
    <property type="project" value="TreeGrafter"/>
</dbReference>
<protein>
    <submittedName>
        <fullName evidence="12">Uncharacterized protein</fullName>
    </submittedName>
</protein>
<sequence length="1262" mass="135178">MAETEVISEKRAGDVEAPASAASEAPEKEQAPKTSFFTFFQLLVYANPTWRDFALLVVGTISAIASGVPFPLMGIIFGQLLDDMNSGSCDNSDAALITDPVAAKQLQDDLQGEVNKKVLILVYLGIASLVLIYTYIVCWNLFSQRLAQRLREKYFITLLGQDAAFFDTRKAGEVSTRLNSDIQVVQSGTSEKVGMYIATISFFITAYVVGFTRDAKLAGMLISLAPAFLLMALVGGHYVEKFTGAISSAVGHASSRRAPPREEVFREHARGPPGWYQKAQTSAVQAGSLYFIAFSANALAFWQGSIKIAQAVEGGGGEASIGRIYTVVFLIVDACVLLSQVAPFLSLFSAASASFVKLREDISHLPTINGTGDQGLKPASVNGTIEFKDVEFAYPSRPDQRTLNGVSIKIPAGKHTAVVGPSGGGKSTIVSLIMRLYDPYVRSLIGMVQQEPTLLNRSVMENIALGLFNSANPSHADLQSALLSADLSNLAEDIRAGKDLIAAAASYSAGVQTIAKLVSEAADLADASPFIQKLQFGFGTLVGTSGSQLSGGQRQRVALARALIRDPKILVLDEATASLDSATEQRIQANLEQITQGRALLSVAHRLSTIKNADNIIVFKAGLVVEQGTHAELVALGGEYAELVRLQSLKNDDDDDNASTVREESSIELAKIEPVASARSEKAAVVAAGTTEVPASSGTGSDASKPVEDDDALKKPMGGGVVAKKILYFIRPNLHFIFIGFVAAFIVGCTYSATGVIFGQTVGKVNSCTNPDRIRSLGKLMGGMFFMLAVVEFLANFTSWSSFGYLSEKLLYRLRVLSFRSLFKQGLDFHQSHSRDPASLLSIITKDTAELGGFSGSVAGTMIAVTVNLIVAIILSHVMAWKIALVCLVLIPIQFGAGIMQMIELARHQRRHTEAFGKAVGITVEAVNSIKTISTLSLEQEVYQTYRRVLKQPRKAMAGASAYVNLYLAIAYSVGNFIYSFAYWWGAKLIIKESTPRPSSSPSSSPCSSHKSEKDAEASVGSAKGAALPVRAGGLKVAFKDVTFAYPARPELTILDRVSFELEPGKFCGLVGPSGAGKSTIMALVQGMFDVPSGSVQLDGAEVSRLDGDSFRDQIALVPQDPALFDGTVRFNVGLGARAGEEATQEEIEAACKIANMHDVIMALPQGYDTECGPNGSRLSGGQRQRLAIARALVRKPRLLLLDESTSALDAENERALQEGLERAAKGITVLAITHRIHTVRRADVILVVEEAVSWTRERTTT</sequence>
<evidence type="ECO:0000256" key="1">
    <source>
        <dbReference type="ARBA" id="ARBA00004141"/>
    </source>
</evidence>
<proteinExistence type="inferred from homology"/>
<feature type="region of interest" description="Disordered" evidence="8">
    <location>
        <begin position="691"/>
        <end position="710"/>
    </location>
</feature>
<feature type="compositionally biased region" description="Low complexity" evidence="8">
    <location>
        <begin position="996"/>
        <end position="1009"/>
    </location>
</feature>
<comment type="subcellular location">
    <subcellularLocation>
        <location evidence="1">Membrane</location>
        <topology evidence="1">Multi-pass membrane protein</topology>
    </subcellularLocation>
</comment>
<dbReference type="EMBL" id="CALLCH030000002">
    <property type="protein sequence ID" value="CAI4211638.1"/>
    <property type="molecule type" value="Genomic_DNA"/>
</dbReference>
<dbReference type="Pfam" id="PF00005">
    <property type="entry name" value="ABC_tran"/>
    <property type="match status" value="2"/>
</dbReference>
<dbReference type="InterPro" id="IPR003593">
    <property type="entry name" value="AAA+_ATPase"/>
</dbReference>
<feature type="transmembrane region" description="Helical" evidence="9">
    <location>
        <begin position="120"/>
        <end position="142"/>
    </location>
</feature>
<dbReference type="InterPro" id="IPR036640">
    <property type="entry name" value="ABC1_TM_sf"/>
</dbReference>
<dbReference type="AlphaFoldDB" id="A0A9P1GVW9"/>
<dbReference type="InterPro" id="IPR027417">
    <property type="entry name" value="P-loop_NTPase"/>
</dbReference>
<feature type="transmembrane region" description="Helical" evidence="9">
    <location>
        <begin position="881"/>
        <end position="903"/>
    </location>
</feature>
<evidence type="ECO:0000256" key="8">
    <source>
        <dbReference type="SAM" id="MobiDB-lite"/>
    </source>
</evidence>
<dbReference type="CDD" id="cd18577">
    <property type="entry name" value="ABC_6TM_Pgp_ABCB1_D1_like"/>
    <property type="match status" value="1"/>
</dbReference>
<dbReference type="PROSITE" id="PS00211">
    <property type="entry name" value="ABC_TRANSPORTER_1"/>
    <property type="match status" value="2"/>
</dbReference>
<feature type="compositionally biased region" description="Polar residues" evidence="8">
    <location>
        <begin position="693"/>
        <end position="702"/>
    </location>
</feature>
<feature type="domain" description="ABC transmembrane type-1" evidence="11">
    <location>
        <begin position="738"/>
        <end position="992"/>
    </location>
</feature>
<dbReference type="GO" id="GO:0005524">
    <property type="term" value="F:ATP binding"/>
    <property type="evidence" value="ECO:0007669"/>
    <property type="project" value="UniProtKB-KW"/>
</dbReference>
<dbReference type="GO" id="GO:0005743">
    <property type="term" value="C:mitochondrial inner membrane"/>
    <property type="evidence" value="ECO:0007669"/>
    <property type="project" value="TreeGrafter"/>
</dbReference>
<feature type="transmembrane region" description="Helical" evidence="9">
    <location>
        <begin position="324"/>
        <end position="348"/>
    </location>
</feature>
<keyword evidence="4" id="KW-0547">Nucleotide-binding</keyword>
<dbReference type="GO" id="GO:0015421">
    <property type="term" value="F:ABC-type oligopeptide transporter activity"/>
    <property type="evidence" value="ECO:0007669"/>
    <property type="project" value="TreeGrafter"/>
</dbReference>
<evidence type="ECO:0000313" key="13">
    <source>
        <dbReference type="Proteomes" id="UP000838763"/>
    </source>
</evidence>
<feature type="transmembrane region" description="Helical" evidence="9">
    <location>
        <begin position="193"/>
        <end position="211"/>
    </location>
</feature>
<dbReference type="InterPro" id="IPR011527">
    <property type="entry name" value="ABC1_TM_dom"/>
</dbReference>
<reference evidence="12" key="1">
    <citation type="submission" date="2022-11" db="EMBL/GenBank/DDBJ databases">
        <authorList>
            <person name="Scott C."/>
            <person name="Bruce N."/>
        </authorList>
    </citation>
    <scope>NUCLEOTIDE SEQUENCE</scope>
</reference>
<organism evidence="12 13">
    <name type="scientific">Parascedosporium putredinis</name>
    <dbReference type="NCBI Taxonomy" id="1442378"/>
    <lineage>
        <taxon>Eukaryota</taxon>
        <taxon>Fungi</taxon>
        <taxon>Dikarya</taxon>
        <taxon>Ascomycota</taxon>
        <taxon>Pezizomycotina</taxon>
        <taxon>Sordariomycetes</taxon>
        <taxon>Hypocreomycetidae</taxon>
        <taxon>Microascales</taxon>
        <taxon>Microascaceae</taxon>
        <taxon>Parascedosporium</taxon>
    </lineage>
</organism>
<comment type="caution">
    <text evidence="12">The sequence shown here is derived from an EMBL/GenBank/DDBJ whole genome shotgun (WGS) entry which is preliminary data.</text>
</comment>
<dbReference type="PANTHER" id="PTHR43394:SF27">
    <property type="entry name" value="ATP-DEPENDENT TRANSLOCASE ABCB1-LIKE"/>
    <property type="match status" value="1"/>
</dbReference>
<feature type="transmembrane region" description="Helical" evidence="9">
    <location>
        <begin position="734"/>
        <end position="760"/>
    </location>
</feature>
<keyword evidence="3 9" id="KW-0812">Transmembrane</keyword>
<dbReference type="PANTHER" id="PTHR43394">
    <property type="entry name" value="ATP-DEPENDENT PERMEASE MDL1, MITOCHONDRIAL"/>
    <property type="match status" value="1"/>
</dbReference>
<evidence type="ECO:0000256" key="4">
    <source>
        <dbReference type="ARBA" id="ARBA00022741"/>
    </source>
</evidence>
<dbReference type="PROSITE" id="PS50893">
    <property type="entry name" value="ABC_TRANSPORTER_2"/>
    <property type="match status" value="2"/>
</dbReference>
<keyword evidence="5" id="KW-0067">ATP-binding</keyword>
<evidence type="ECO:0000313" key="12">
    <source>
        <dbReference type="EMBL" id="CAI4211638.1"/>
    </source>
</evidence>
<feature type="region of interest" description="Disordered" evidence="8">
    <location>
        <begin position="996"/>
        <end position="1018"/>
    </location>
</feature>
<dbReference type="Gene3D" id="1.20.1560.10">
    <property type="entry name" value="ABC transporter type 1, transmembrane domain"/>
    <property type="match status" value="2"/>
</dbReference>
<feature type="transmembrane region" description="Helical" evidence="9">
    <location>
        <begin position="964"/>
        <end position="985"/>
    </location>
</feature>
<dbReference type="Proteomes" id="UP000838763">
    <property type="component" value="Unassembled WGS sequence"/>
</dbReference>
<dbReference type="CDD" id="cd18578">
    <property type="entry name" value="ABC_6TM_Pgp_ABCB1_D2_like"/>
    <property type="match status" value="1"/>
</dbReference>
<accession>A0A9P1GVW9</accession>
<name>A0A9P1GVW9_9PEZI</name>
<dbReference type="SMART" id="SM00382">
    <property type="entry name" value="AAA"/>
    <property type="match status" value="2"/>
</dbReference>
<evidence type="ECO:0000259" key="11">
    <source>
        <dbReference type="PROSITE" id="PS50929"/>
    </source>
</evidence>
<feature type="transmembrane region" description="Helical" evidence="9">
    <location>
        <begin position="851"/>
        <end position="875"/>
    </location>
</feature>
<evidence type="ECO:0000256" key="2">
    <source>
        <dbReference type="ARBA" id="ARBA00007577"/>
    </source>
</evidence>
<dbReference type="Pfam" id="PF00664">
    <property type="entry name" value="ABC_membrane"/>
    <property type="match status" value="2"/>
</dbReference>
<evidence type="ECO:0000256" key="6">
    <source>
        <dbReference type="ARBA" id="ARBA00022989"/>
    </source>
</evidence>
<feature type="domain" description="ABC transporter" evidence="10">
    <location>
        <begin position="1037"/>
        <end position="1262"/>
    </location>
</feature>
<dbReference type="SUPFAM" id="SSF90123">
    <property type="entry name" value="ABC transporter transmembrane region"/>
    <property type="match status" value="2"/>
</dbReference>
<feature type="transmembrane region" description="Helical" evidence="9">
    <location>
        <begin position="780"/>
        <end position="806"/>
    </location>
</feature>
<keyword evidence="6 9" id="KW-1133">Transmembrane helix</keyword>
<feature type="region of interest" description="Disordered" evidence="8">
    <location>
        <begin position="1"/>
        <end position="28"/>
    </location>
</feature>
<evidence type="ECO:0000259" key="10">
    <source>
        <dbReference type="PROSITE" id="PS50893"/>
    </source>
</evidence>
<evidence type="ECO:0000256" key="9">
    <source>
        <dbReference type="SAM" id="Phobius"/>
    </source>
</evidence>
<dbReference type="GO" id="GO:0016887">
    <property type="term" value="F:ATP hydrolysis activity"/>
    <property type="evidence" value="ECO:0007669"/>
    <property type="project" value="InterPro"/>
</dbReference>